<dbReference type="AlphaFoldDB" id="A0A8H4T0E9"/>
<reference evidence="1" key="2">
    <citation type="submission" date="2020-05" db="EMBL/GenBank/DDBJ databases">
        <authorList>
            <person name="Kim H.-S."/>
            <person name="Proctor R.H."/>
            <person name="Brown D.W."/>
        </authorList>
    </citation>
    <scope>NUCLEOTIDE SEQUENCE</scope>
    <source>
        <strain evidence="1">NRRL 45417</strain>
    </source>
</reference>
<evidence type="ECO:0000313" key="1">
    <source>
        <dbReference type="EMBL" id="KAF4949046.1"/>
    </source>
</evidence>
<evidence type="ECO:0000313" key="2">
    <source>
        <dbReference type="Proteomes" id="UP000604273"/>
    </source>
</evidence>
<accession>A0A8H4T0E9</accession>
<organism evidence="1 2">
    <name type="scientific">Fusarium gaditjirri</name>
    <dbReference type="NCBI Taxonomy" id="282569"/>
    <lineage>
        <taxon>Eukaryota</taxon>
        <taxon>Fungi</taxon>
        <taxon>Dikarya</taxon>
        <taxon>Ascomycota</taxon>
        <taxon>Pezizomycotina</taxon>
        <taxon>Sordariomycetes</taxon>
        <taxon>Hypocreomycetidae</taxon>
        <taxon>Hypocreales</taxon>
        <taxon>Nectriaceae</taxon>
        <taxon>Fusarium</taxon>
        <taxon>Fusarium nisikadoi species complex</taxon>
    </lineage>
</organism>
<dbReference type="Proteomes" id="UP000604273">
    <property type="component" value="Unassembled WGS sequence"/>
</dbReference>
<dbReference type="EMBL" id="JABFAI010000249">
    <property type="protein sequence ID" value="KAF4949046.1"/>
    <property type="molecule type" value="Genomic_DNA"/>
</dbReference>
<keyword evidence="2" id="KW-1185">Reference proteome</keyword>
<reference evidence="1" key="1">
    <citation type="journal article" date="2020" name="BMC Genomics">
        <title>Correction to: Identification and distribution of gene clusters required for synthesis of sphingolipid metabolism inhibitors in diverse species of the filamentous fungus Fusarium.</title>
        <authorList>
            <person name="Kim H.S."/>
            <person name="Lohmar J.M."/>
            <person name="Busman M."/>
            <person name="Brown D.W."/>
            <person name="Naumann T.A."/>
            <person name="Divon H.H."/>
            <person name="Lysoe E."/>
            <person name="Uhlig S."/>
            <person name="Proctor R.H."/>
        </authorList>
    </citation>
    <scope>NUCLEOTIDE SEQUENCE</scope>
    <source>
        <strain evidence="1">NRRL 45417</strain>
    </source>
</reference>
<protein>
    <submittedName>
        <fullName evidence="1">Uncharacterized protein</fullName>
    </submittedName>
</protein>
<dbReference type="OrthoDB" id="5429780at2759"/>
<proteinExistence type="predicted"/>
<comment type="caution">
    <text evidence="1">The sequence shown here is derived from an EMBL/GenBank/DDBJ whole genome shotgun (WGS) entry which is preliminary data.</text>
</comment>
<sequence length="274" mass="31118">MARNSPLGDILAPGDTAQLVNRDLVNFPNPPNGSIQIHKCLFNSASDKENKKIPLDANIESRPDTFVTVPEKLISRVTIEYIGFSSDKAREIWSDWNAQPMIREFDFDNEIAVEVAFIDWVKGGAGDALRDDIWADDNAAWFRYMEQHGIAIELQHKIMDPGFRGIRLTGTCLGWLRDTMEMRYRGLRNIQRASAERERTLGTSSQPRKPRLEFEAFCGDMQHTNTEPRDTLLGQAKRREGVASVVIVQIAIQNSAIEAMDTPGLHMSRYFRDH</sequence>
<name>A0A8H4T0E9_9HYPO</name>
<gene>
    <name evidence="1" type="ORF">FGADI_9331</name>
</gene>